<keyword evidence="3" id="KW-1185">Reference proteome</keyword>
<reference evidence="2 3" key="1">
    <citation type="journal article" date="2015" name="Genome Biol.">
        <title>Comparative genomics of Steinernema reveals deeply conserved gene regulatory networks.</title>
        <authorList>
            <person name="Dillman A.R."/>
            <person name="Macchietto M."/>
            <person name="Porter C.F."/>
            <person name="Rogers A."/>
            <person name="Williams B."/>
            <person name="Antoshechkin I."/>
            <person name="Lee M.M."/>
            <person name="Goodwin Z."/>
            <person name="Lu X."/>
            <person name="Lewis E.E."/>
            <person name="Goodrich-Blair H."/>
            <person name="Stock S.P."/>
            <person name="Adams B.J."/>
            <person name="Sternberg P.W."/>
            <person name="Mortazavi A."/>
        </authorList>
    </citation>
    <scope>NUCLEOTIDE SEQUENCE [LARGE SCALE GENOMIC DNA]</scope>
    <source>
        <strain evidence="2 3">ALL</strain>
    </source>
</reference>
<dbReference type="EMBL" id="AZBU02000005">
    <property type="protein sequence ID" value="TKR78284.1"/>
    <property type="molecule type" value="Genomic_DNA"/>
</dbReference>
<comment type="caution">
    <text evidence="2">The sequence shown here is derived from an EMBL/GenBank/DDBJ whole genome shotgun (WGS) entry which is preliminary data.</text>
</comment>
<organism evidence="2 3">
    <name type="scientific">Steinernema carpocapsae</name>
    <name type="common">Entomopathogenic nematode</name>
    <dbReference type="NCBI Taxonomy" id="34508"/>
    <lineage>
        <taxon>Eukaryota</taxon>
        <taxon>Metazoa</taxon>
        <taxon>Ecdysozoa</taxon>
        <taxon>Nematoda</taxon>
        <taxon>Chromadorea</taxon>
        <taxon>Rhabditida</taxon>
        <taxon>Tylenchina</taxon>
        <taxon>Panagrolaimomorpha</taxon>
        <taxon>Strongyloidoidea</taxon>
        <taxon>Steinernematidae</taxon>
        <taxon>Steinernema</taxon>
    </lineage>
</organism>
<gene>
    <name evidence="2" type="ORF">L596_019115</name>
</gene>
<evidence type="ECO:0000256" key="1">
    <source>
        <dbReference type="SAM" id="MobiDB-lite"/>
    </source>
</evidence>
<feature type="region of interest" description="Disordered" evidence="1">
    <location>
        <begin position="1"/>
        <end position="20"/>
    </location>
</feature>
<dbReference type="Proteomes" id="UP000298663">
    <property type="component" value="Unassembled WGS sequence"/>
</dbReference>
<evidence type="ECO:0000313" key="2">
    <source>
        <dbReference type="EMBL" id="TKR78284.1"/>
    </source>
</evidence>
<feature type="compositionally biased region" description="Polar residues" evidence="1">
    <location>
        <begin position="1"/>
        <end position="10"/>
    </location>
</feature>
<feature type="compositionally biased region" description="Low complexity" evidence="1">
    <location>
        <begin position="11"/>
        <end position="20"/>
    </location>
</feature>
<name>A0A4U5N7A7_STECR</name>
<proteinExistence type="predicted"/>
<sequence>MSPSCRANIQPSLSTSPLLATTSPSFNKGRLPLIIHSASAHIKPRTLEGCENRTVKSELRAAETITRRSRRRLVEQNKSLSHKTL</sequence>
<dbReference type="AlphaFoldDB" id="A0A4U5N7A7"/>
<reference evidence="2 3" key="2">
    <citation type="journal article" date="2019" name="G3 (Bethesda)">
        <title>Hybrid Assembly of the Genome of the Entomopathogenic Nematode Steinernema carpocapsae Identifies the X-Chromosome.</title>
        <authorList>
            <person name="Serra L."/>
            <person name="Macchietto M."/>
            <person name="Macias-Munoz A."/>
            <person name="McGill C.J."/>
            <person name="Rodriguez I.M."/>
            <person name="Rodriguez B."/>
            <person name="Murad R."/>
            <person name="Mortazavi A."/>
        </authorList>
    </citation>
    <scope>NUCLEOTIDE SEQUENCE [LARGE SCALE GENOMIC DNA]</scope>
    <source>
        <strain evidence="2 3">ALL</strain>
    </source>
</reference>
<evidence type="ECO:0000313" key="3">
    <source>
        <dbReference type="Proteomes" id="UP000298663"/>
    </source>
</evidence>
<accession>A0A4U5N7A7</accession>
<protein>
    <submittedName>
        <fullName evidence="2">Uncharacterized protein</fullName>
    </submittedName>
</protein>